<evidence type="ECO:0000313" key="2">
    <source>
        <dbReference type="Proteomes" id="UP000462014"/>
    </source>
</evidence>
<dbReference type="Proteomes" id="UP000462014">
    <property type="component" value="Unassembled WGS sequence"/>
</dbReference>
<name>A0A7K1SYQ3_9SPHI</name>
<reference evidence="1 2" key="1">
    <citation type="submission" date="2019-12" db="EMBL/GenBank/DDBJ databases">
        <title>Mucilaginibacter sp. HMF7410 genome sequencing and assembly.</title>
        <authorList>
            <person name="Kang H."/>
            <person name="Cha I."/>
            <person name="Kim H."/>
            <person name="Joh K."/>
        </authorList>
    </citation>
    <scope>NUCLEOTIDE SEQUENCE [LARGE SCALE GENOMIC DNA]</scope>
    <source>
        <strain evidence="1 2">HMF7410</strain>
    </source>
</reference>
<gene>
    <name evidence="1" type="ORF">GO621_13030</name>
</gene>
<proteinExistence type="predicted"/>
<dbReference type="RefSeq" id="WP_157567721.1">
    <property type="nucleotide sequence ID" value="NZ_WPIK01000011.1"/>
</dbReference>
<protein>
    <submittedName>
        <fullName evidence="1">Uncharacterized protein</fullName>
    </submittedName>
</protein>
<dbReference type="AlphaFoldDB" id="A0A7K1SYQ3"/>
<dbReference type="PROSITE" id="PS51257">
    <property type="entry name" value="PROKAR_LIPOPROTEIN"/>
    <property type="match status" value="1"/>
</dbReference>
<accession>A0A7K1SYQ3</accession>
<sequence>MRKLLFILLIILGFLSCKRSIHQQTPPEYDTNLVHTLRKLEQRYADKKVRINTWDKKADAYQDIPVLDDDQQITGTLTIGDSVKFIAIDLGQPDGIRAAIKLPDNKTGYIQYWKIEEFEPAARIDPDLKN</sequence>
<dbReference type="EMBL" id="WPIK01000011">
    <property type="protein sequence ID" value="MVN22456.1"/>
    <property type="molecule type" value="Genomic_DNA"/>
</dbReference>
<keyword evidence="2" id="KW-1185">Reference proteome</keyword>
<evidence type="ECO:0000313" key="1">
    <source>
        <dbReference type="EMBL" id="MVN22456.1"/>
    </source>
</evidence>
<organism evidence="1 2">
    <name type="scientific">Mucilaginibacter arboris</name>
    <dbReference type="NCBI Taxonomy" id="2682090"/>
    <lineage>
        <taxon>Bacteria</taxon>
        <taxon>Pseudomonadati</taxon>
        <taxon>Bacteroidota</taxon>
        <taxon>Sphingobacteriia</taxon>
        <taxon>Sphingobacteriales</taxon>
        <taxon>Sphingobacteriaceae</taxon>
        <taxon>Mucilaginibacter</taxon>
    </lineage>
</organism>
<comment type="caution">
    <text evidence="1">The sequence shown here is derived from an EMBL/GenBank/DDBJ whole genome shotgun (WGS) entry which is preliminary data.</text>
</comment>